<comment type="caution">
    <text evidence="3">The sequence shown here is derived from an EMBL/GenBank/DDBJ whole genome shotgun (WGS) entry which is preliminary data.</text>
</comment>
<keyword evidence="2" id="KW-1133">Transmembrane helix</keyword>
<evidence type="ECO:0000313" key="3">
    <source>
        <dbReference type="EMBL" id="RKU45378.1"/>
    </source>
</evidence>
<dbReference type="EMBL" id="QVQW01000021">
    <property type="protein sequence ID" value="RKU45378.1"/>
    <property type="molecule type" value="Genomic_DNA"/>
</dbReference>
<protein>
    <submittedName>
        <fullName evidence="3">Uncharacterized protein</fullName>
    </submittedName>
</protein>
<keyword evidence="2" id="KW-0812">Transmembrane</keyword>
<keyword evidence="4" id="KW-1185">Reference proteome</keyword>
<feature type="transmembrane region" description="Helical" evidence="2">
    <location>
        <begin position="75"/>
        <end position="97"/>
    </location>
</feature>
<feature type="region of interest" description="Disordered" evidence="1">
    <location>
        <begin position="269"/>
        <end position="295"/>
    </location>
</feature>
<dbReference type="Proteomes" id="UP000275385">
    <property type="component" value="Unassembled WGS sequence"/>
</dbReference>
<feature type="region of interest" description="Disordered" evidence="1">
    <location>
        <begin position="1"/>
        <end position="65"/>
    </location>
</feature>
<dbReference type="AlphaFoldDB" id="A0A420YBU0"/>
<evidence type="ECO:0000256" key="2">
    <source>
        <dbReference type="SAM" id="Phobius"/>
    </source>
</evidence>
<accession>A0A420YBU0</accession>
<evidence type="ECO:0000313" key="4">
    <source>
        <dbReference type="Proteomes" id="UP000275385"/>
    </source>
</evidence>
<keyword evidence="2" id="KW-0472">Membrane</keyword>
<feature type="transmembrane region" description="Helical" evidence="2">
    <location>
        <begin position="118"/>
        <end position="135"/>
    </location>
</feature>
<sequence length="295" mass="31345">MRLGSRSPKGGGGHGGGGHGLGGGHGGGGSHGSGGHGTEGSSGGHSGSGVKGGGNAAGSSSSTDGGSGNLPAWELALIGCGIVYAGVFVLVLCYYAVKERRRRDEEKRFRPHVVLWKTIRNILLIWPIMQLWYYYQSRRQCRKERAKKDADAGTVVTYSKMEEGCDTSYDESWMISTEGRRNHAGAENEPATAGSRYDPLAIRFASSGDLGEGAVGSNLAGWPFLYPQPVSPQAFRGSYRTPPYREIATRTGREDPYTSPWPRLDMPASDGVLHLPHTQSTYVPSGMAGPRSGGQ</sequence>
<reference evidence="3 4" key="1">
    <citation type="submission" date="2018-08" db="EMBL/GenBank/DDBJ databases">
        <title>Draft genome of the lignicolous fungus Coniochaeta pulveracea.</title>
        <authorList>
            <person name="Borstlap C.J."/>
            <person name="De Witt R.N."/>
            <person name="Botha A."/>
            <person name="Volschenk H."/>
        </authorList>
    </citation>
    <scope>NUCLEOTIDE SEQUENCE [LARGE SCALE GENOMIC DNA]</scope>
    <source>
        <strain evidence="3 4">CAB683</strain>
    </source>
</reference>
<organism evidence="3 4">
    <name type="scientific">Coniochaeta pulveracea</name>
    <dbReference type="NCBI Taxonomy" id="177199"/>
    <lineage>
        <taxon>Eukaryota</taxon>
        <taxon>Fungi</taxon>
        <taxon>Dikarya</taxon>
        <taxon>Ascomycota</taxon>
        <taxon>Pezizomycotina</taxon>
        <taxon>Sordariomycetes</taxon>
        <taxon>Sordariomycetidae</taxon>
        <taxon>Coniochaetales</taxon>
        <taxon>Coniochaetaceae</taxon>
        <taxon>Coniochaeta</taxon>
    </lineage>
</organism>
<proteinExistence type="predicted"/>
<gene>
    <name evidence="3" type="ORF">DL546_003308</name>
</gene>
<name>A0A420YBU0_9PEZI</name>
<feature type="compositionally biased region" description="Gly residues" evidence="1">
    <location>
        <begin position="9"/>
        <end position="56"/>
    </location>
</feature>
<evidence type="ECO:0000256" key="1">
    <source>
        <dbReference type="SAM" id="MobiDB-lite"/>
    </source>
</evidence>